<dbReference type="InterPro" id="IPR016186">
    <property type="entry name" value="C-type_lectin-like/link_sf"/>
</dbReference>
<dbReference type="Proteomes" id="UP000499080">
    <property type="component" value="Unassembled WGS sequence"/>
</dbReference>
<protein>
    <recommendedName>
        <fullName evidence="4">C-type lectin domain-containing protein</fullName>
    </recommendedName>
</protein>
<dbReference type="AlphaFoldDB" id="A0A4Y2CUU1"/>
<dbReference type="Gene3D" id="3.10.100.10">
    <property type="entry name" value="Mannose-Binding Protein A, subunit A"/>
    <property type="match status" value="1"/>
</dbReference>
<feature type="non-terminal residue" evidence="1">
    <location>
        <position position="73"/>
    </location>
</feature>
<accession>A0A4Y2CUU1</accession>
<proteinExistence type="predicted"/>
<evidence type="ECO:0000313" key="3">
    <source>
        <dbReference type="Proteomes" id="UP000499080"/>
    </source>
</evidence>
<sequence>CEKGLEKLAHVCVYVSNNKRTYKEANAVCSNMGYQLEFPSASDDQLSLITLLTSKNIDSVWGEVDIEIPEDNT</sequence>
<reference evidence="1 3" key="1">
    <citation type="journal article" date="2019" name="Sci. Rep.">
        <title>Orb-weaving spider Araneus ventricosus genome elucidates the spidroin gene catalogue.</title>
        <authorList>
            <person name="Kono N."/>
            <person name="Nakamura H."/>
            <person name="Ohtoshi R."/>
            <person name="Moran D.A.P."/>
            <person name="Shinohara A."/>
            <person name="Yoshida Y."/>
            <person name="Fujiwara M."/>
            <person name="Mori M."/>
            <person name="Tomita M."/>
            <person name="Arakawa K."/>
        </authorList>
    </citation>
    <scope>NUCLEOTIDE SEQUENCE [LARGE SCALE GENOMIC DNA]</scope>
</reference>
<evidence type="ECO:0000313" key="2">
    <source>
        <dbReference type="EMBL" id="GBM07927.1"/>
    </source>
</evidence>
<organism evidence="1 3">
    <name type="scientific">Araneus ventricosus</name>
    <name type="common">Orbweaver spider</name>
    <name type="synonym">Epeira ventricosa</name>
    <dbReference type="NCBI Taxonomy" id="182803"/>
    <lineage>
        <taxon>Eukaryota</taxon>
        <taxon>Metazoa</taxon>
        <taxon>Ecdysozoa</taxon>
        <taxon>Arthropoda</taxon>
        <taxon>Chelicerata</taxon>
        <taxon>Arachnida</taxon>
        <taxon>Araneae</taxon>
        <taxon>Araneomorphae</taxon>
        <taxon>Entelegynae</taxon>
        <taxon>Araneoidea</taxon>
        <taxon>Araneidae</taxon>
        <taxon>Araneus</taxon>
    </lineage>
</organism>
<name>A0A4Y2CUU1_ARAVE</name>
<keyword evidence="3" id="KW-1185">Reference proteome</keyword>
<comment type="caution">
    <text evidence="1">The sequence shown here is derived from an EMBL/GenBank/DDBJ whole genome shotgun (WGS) entry which is preliminary data.</text>
</comment>
<gene>
    <name evidence="1" type="ORF">AVEN_225772_1</name>
    <name evidence="2" type="ORF">AVEN_44408_1</name>
</gene>
<dbReference type="EMBL" id="BGPR01164464">
    <property type="protein sequence ID" value="GBM07927.1"/>
    <property type="molecule type" value="Genomic_DNA"/>
</dbReference>
<dbReference type="SUPFAM" id="SSF56436">
    <property type="entry name" value="C-type lectin-like"/>
    <property type="match status" value="1"/>
</dbReference>
<evidence type="ECO:0008006" key="4">
    <source>
        <dbReference type="Google" id="ProtNLM"/>
    </source>
</evidence>
<evidence type="ECO:0000313" key="1">
    <source>
        <dbReference type="EMBL" id="GBM07859.1"/>
    </source>
</evidence>
<feature type="non-terminal residue" evidence="1">
    <location>
        <position position="1"/>
    </location>
</feature>
<dbReference type="EMBL" id="BGPR01164445">
    <property type="protein sequence ID" value="GBM07859.1"/>
    <property type="molecule type" value="Genomic_DNA"/>
</dbReference>
<dbReference type="InterPro" id="IPR016187">
    <property type="entry name" value="CTDL_fold"/>
</dbReference>